<keyword evidence="1" id="KW-1133">Transmembrane helix</keyword>
<proteinExistence type="predicted"/>
<accession>A0A0V1D413</accession>
<sequence>MGTALHQTEIGGMAWLVIHGRMHLLPRPMGMRGCHGKLCTNLAATQVIRTNEHADGRLNELRGLAVQDPRPVTEVYDELPSNAFTIRVHSNVGAGPEPTIADPGDTHDIQPGGRICGSLLSRQEQSLADVRLLVQSSESYQQMFTLHVLMRGKLLTVVYYLIVRKDLLTGFQLDSTTFLCDFETALIPAIQGNFPNTQVQGCFFHFCQAVLRRIKQLCIKNDCMNNQEGSRNIFSGEPCTPSFEILNVGMSGQVEALFQYFQQEWLLDAKVLLCNVYGVAVPTTNHLESWHSGMNKRARENHLGFCQFLQLIIDEQGKTETVVRQMDDGYTWGRGSVRRSAAYGIRQRLVAAPMRRLPRNEKRIEHFLNVILIIFLHLYDYNTSALFIIVVYIYSLLLHSISLPIVYIVSNVKLYAIYLPNSEALVAESRNISMHSSLLISA</sequence>
<feature type="non-terminal residue" evidence="2">
    <location>
        <position position="442"/>
    </location>
</feature>
<evidence type="ECO:0000256" key="1">
    <source>
        <dbReference type="SAM" id="Phobius"/>
    </source>
</evidence>
<reference evidence="2 3" key="1">
    <citation type="submission" date="2015-01" db="EMBL/GenBank/DDBJ databases">
        <title>Evolution of Trichinella species and genotypes.</title>
        <authorList>
            <person name="Korhonen P.K."/>
            <person name="Edoardo P."/>
            <person name="Giuseppe L.R."/>
            <person name="Gasser R.B."/>
        </authorList>
    </citation>
    <scope>NUCLEOTIDE SEQUENCE [LARGE SCALE GENOMIC DNA]</scope>
    <source>
        <strain evidence="2">ISS120</strain>
    </source>
</reference>
<name>A0A0V1D413_TRIBR</name>
<dbReference type="Proteomes" id="UP000054653">
    <property type="component" value="Unassembled WGS sequence"/>
</dbReference>
<protein>
    <recommendedName>
        <fullName evidence="4">MULE transposase domain-containing protein</fullName>
    </recommendedName>
</protein>
<keyword evidence="3" id="KW-1185">Reference proteome</keyword>
<evidence type="ECO:0008006" key="4">
    <source>
        <dbReference type="Google" id="ProtNLM"/>
    </source>
</evidence>
<dbReference type="EMBL" id="JYDI01000045">
    <property type="protein sequence ID" value="KRY56256.1"/>
    <property type="molecule type" value="Genomic_DNA"/>
</dbReference>
<feature type="transmembrane region" description="Helical" evidence="1">
    <location>
        <begin position="385"/>
        <end position="409"/>
    </location>
</feature>
<keyword evidence="1" id="KW-0472">Membrane</keyword>
<gene>
    <name evidence="2" type="ORF">T03_7349</name>
</gene>
<comment type="caution">
    <text evidence="2">The sequence shown here is derived from an EMBL/GenBank/DDBJ whole genome shotgun (WGS) entry which is preliminary data.</text>
</comment>
<evidence type="ECO:0000313" key="2">
    <source>
        <dbReference type="EMBL" id="KRY56256.1"/>
    </source>
</evidence>
<evidence type="ECO:0000313" key="3">
    <source>
        <dbReference type="Proteomes" id="UP000054653"/>
    </source>
</evidence>
<dbReference type="AlphaFoldDB" id="A0A0V1D413"/>
<keyword evidence="1" id="KW-0812">Transmembrane</keyword>
<organism evidence="2 3">
    <name type="scientific">Trichinella britovi</name>
    <name type="common">Parasitic roundworm</name>
    <dbReference type="NCBI Taxonomy" id="45882"/>
    <lineage>
        <taxon>Eukaryota</taxon>
        <taxon>Metazoa</taxon>
        <taxon>Ecdysozoa</taxon>
        <taxon>Nematoda</taxon>
        <taxon>Enoplea</taxon>
        <taxon>Dorylaimia</taxon>
        <taxon>Trichinellida</taxon>
        <taxon>Trichinellidae</taxon>
        <taxon>Trichinella</taxon>
    </lineage>
</organism>
<feature type="transmembrane region" description="Helical" evidence="1">
    <location>
        <begin position="364"/>
        <end position="379"/>
    </location>
</feature>